<comment type="caution">
    <text evidence="2">The sequence shown here is derived from an EMBL/GenBank/DDBJ whole genome shotgun (WGS) entry which is preliminary data.</text>
</comment>
<organism evidence="2 3">
    <name type="scientific">Cloacibacterium normanense</name>
    <dbReference type="NCBI Taxonomy" id="237258"/>
    <lineage>
        <taxon>Bacteria</taxon>
        <taxon>Pseudomonadati</taxon>
        <taxon>Bacteroidota</taxon>
        <taxon>Flavobacteriia</taxon>
        <taxon>Flavobacteriales</taxon>
        <taxon>Weeksellaceae</taxon>
    </lineage>
</organism>
<dbReference type="InterPro" id="IPR003615">
    <property type="entry name" value="HNH_nuc"/>
</dbReference>
<dbReference type="InterPro" id="IPR015947">
    <property type="entry name" value="PUA-like_sf"/>
</dbReference>
<dbReference type="SUPFAM" id="SSF88697">
    <property type="entry name" value="PUA domain-like"/>
    <property type="match status" value="1"/>
</dbReference>
<evidence type="ECO:0000313" key="2">
    <source>
        <dbReference type="EMBL" id="OEL11508.1"/>
    </source>
</evidence>
<sequence length="269" mass="31316">MKTYLFIWNPKNFYWESLEQDIKDVNLREKSSQRWSCGNTKSIKPGDRIFLLKLGTQPKGIIGSGYATTEPFIEEHWNDNKKSALYIDIDFEILLNPNKEKILSLEILQNSNNLSKQNWTPQSSGISIRNEIVDELETLWFNFLTSENKNNNPFIPSENEIQRTYTEGSPNQIIVTKYERNPHARKVCILHHGLSCIVCGFNFEKTYGQIGKDYIHVHHLNQISNIGEKHEINPLEDLVPVCPNCHSIIHKRKIPITIEEMKEIIKNRI</sequence>
<evidence type="ECO:0000259" key="1">
    <source>
        <dbReference type="Pfam" id="PF01844"/>
    </source>
</evidence>
<feature type="domain" description="HNH" evidence="1">
    <location>
        <begin position="196"/>
        <end position="252"/>
    </location>
</feature>
<dbReference type="Proteomes" id="UP000095601">
    <property type="component" value="Unassembled WGS sequence"/>
</dbReference>
<name>A0A1E5UFB8_9FLAO</name>
<dbReference type="GO" id="GO:0008270">
    <property type="term" value="F:zinc ion binding"/>
    <property type="evidence" value="ECO:0007669"/>
    <property type="project" value="InterPro"/>
</dbReference>
<evidence type="ECO:0000313" key="3">
    <source>
        <dbReference type="Proteomes" id="UP000095601"/>
    </source>
</evidence>
<gene>
    <name evidence="2" type="ORF">BHF72_2054</name>
</gene>
<dbReference type="Pfam" id="PF01844">
    <property type="entry name" value="HNH"/>
    <property type="match status" value="1"/>
</dbReference>
<dbReference type="CDD" id="cd00085">
    <property type="entry name" value="HNHc"/>
    <property type="match status" value="1"/>
</dbReference>
<dbReference type="GO" id="GO:0004519">
    <property type="term" value="F:endonuclease activity"/>
    <property type="evidence" value="ECO:0007669"/>
    <property type="project" value="UniProtKB-KW"/>
</dbReference>
<keyword evidence="2" id="KW-0540">Nuclease</keyword>
<keyword evidence="2" id="KW-0378">Hydrolase</keyword>
<accession>A0A1E5UFB8</accession>
<dbReference type="AlphaFoldDB" id="A0A1E5UFB8"/>
<dbReference type="KEGG" id="cnr:EB819_06930"/>
<protein>
    <submittedName>
        <fullName evidence="2">HNH endonuclease family protein</fullName>
    </submittedName>
</protein>
<keyword evidence="2" id="KW-0255">Endonuclease</keyword>
<dbReference type="GO" id="GO:0003676">
    <property type="term" value="F:nucleic acid binding"/>
    <property type="evidence" value="ECO:0007669"/>
    <property type="project" value="InterPro"/>
</dbReference>
<proteinExistence type="predicted"/>
<dbReference type="InterPro" id="IPR002711">
    <property type="entry name" value="HNH"/>
</dbReference>
<reference evidence="2 3" key="1">
    <citation type="submission" date="2016-09" db="EMBL/GenBank/DDBJ databases">
        <authorList>
            <person name="Capua I."/>
            <person name="De Benedictis P."/>
            <person name="Joannis T."/>
            <person name="Lombin L.H."/>
            <person name="Cattoli G."/>
        </authorList>
    </citation>
    <scope>NUCLEOTIDE SEQUENCE [LARGE SCALE GENOMIC DNA]</scope>
    <source>
        <strain evidence="2 3">NRS-1</strain>
    </source>
</reference>
<keyword evidence="3" id="KW-1185">Reference proteome</keyword>
<dbReference type="EMBL" id="MKGI01000040">
    <property type="protein sequence ID" value="OEL11508.1"/>
    <property type="molecule type" value="Genomic_DNA"/>
</dbReference>
<dbReference type="STRING" id="237258.SAMN04489756_12141"/>
<dbReference type="RefSeq" id="WP_069798074.1">
    <property type="nucleotide sequence ID" value="NZ_CP034157.1"/>
</dbReference>
<dbReference type="OrthoDB" id="9779761at2"/>